<dbReference type="PATRIC" id="fig|452.5.peg.1803"/>
<evidence type="ECO:0000313" key="16">
    <source>
        <dbReference type="EMBL" id="KTD64123.1"/>
    </source>
</evidence>
<comment type="catalytic activity">
    <reaction evidence="12">
        <text>ADP-D-ribose + H2O = D-ribose 5-phosphate + AMP + 2 H(+)</text>
        <dbReference type="Rhea" id="RHEA:10412"/>
        <dbReference type="ChEBI" id="CHEBI:15377"/>
        <dbReference type="ChEBI" id="CHEBI:15378"/>
        <dbReference type="ChEBI" id="CHEBI:57967"/>
        <dbReference type="ChEBI" id="CHEBI:78346"/>
        <dbReference type="ChEBI" id="CHEBI:456215"/>
        <dbReference type="EC" id="3.6.1.13"/>
    </reaction>
</comment>
<dbReference type="InterPro" id="IPR020084">
    <property type="entry name" value="NUDIX_hydrolase_CS"/>
</dbReference>
<feature type="domain" description="Nudix hydrolase" evidence="15">
    <location>
        <begin position="45"/>
        <end position="192"/>
    </location>
</feature>
<evidence type="ECO:0000313" key="17">
    <source>
        <dbReference type="Proteomes" id="UP000054877"/>
    </source>
</evidence>
<evidence type="ECO:0000256" key="9">
    <source>
        <dbReference type="ARBA" id="ARBA00030162"/>
    </source>
</evidence>
<dbReference type="GO" id="GO:0047631">
    <property type="term" value="F:ADP-ribose diphosphatase activity"/>
    <property type="evidence" value="ECO:0007669"/>
    <property type="project" value="UniProtKB-EC"/>
</dbReference>
<evidence type="ECO:0000256" key="2">
    <source>
        <dbReference type="ARBA" id="ARBA00007482"/>
    </source>
</evidence>
<comment type="caution">
    <text evidence="16">The sequence shown here is derived from an EMBL/GenBank/DDBJ whole genome shotgun (WGS) entry which is preliminary data.</text>
</comment>
<keyword evidence="5 13" id="KW-0479">Metal-binding</keyword>
<evidence type="ECO:0000256" key="14">
    <source>
        <dbReference type="PIRSR" id="PIRSR604385-3"/>
    </source>
</evidence>
<dbReference type="GO" id="GO:0046872">
    <property type="term" value="F:metal ion binding"/>
    <property type="evidence" value="ECO:0007669"/>
    <property type="project" value="UniProtKB-KW"/>
</dbReference>
<dbReference type="PROSITE" id="PS51462">
    <property type="entry name" value="NUDIX"/>
    <property type="match status" value="1"/>
</dbReference>
<dbReference type="AlphaFoldDB" id="A0A0W0Z4Q7"/>
<organism evidence="16 17">
    <name type="scientific">Legionella spiritensis</name>
    <dbReference type="NCBI Taxonomy" id="452"/>
    <lineage>
        <taxon>Bacteria</taxon>
        <taxon>Pseudomonadati</taxon>
        <taxon>Pseudomonadota</taxon>
        <taxon>Gammaproteobacteria</taxon>
        <taxon>Legionellales</taxon>
        <taxon>Legionellaceae</taxon>
        <taxon>Legionella</taxon>
    </lineage>
</organism>
<dbReference type="Pfam" id="PF00293">
    <property type="entry name" value="NUDIX"/>
    <property type="match status" value="1"/>
</dbReference>
<gene>
    <name evidence="16" type="primary">nudF</name>
    <name evidence="16" type="ORF">Lspi_1642</name>
</gene>
<dbReference type="PROSITE" id="PS00893">
    <property type="entry name" value="NUDIX_BOX"/>
    <property type="match status" value="1"/>
</dbReference>
<reference evidence="16 17" key="1">
    <citation type="submission" date="2015-11" db="EMBL/GenBank/DDBJ databases">
        <title>Genomic analysis of 38 Legionella species identifies large and diverse effector repertoires.</title>
        <authorList>
            <person name="Burstein D."/>
            <person name="Amaro F."/>
            <person name="Zusman T."/>
            <person name="Lifshitz Z."/>
            <person name="Cohen O."/>
            <person name="Gilbert J.A."/>
            <person name="Pupko T."/>
            <person name="Shuman H.A."/>
            <person name="Segal G."/>
        </authorList>
    </citation>
    <scope>NUCLEOTIDE SEQUENCE [LARGE SCALE GENOMIC DNA]</scope>
    <source>
        <strain evidence="16 17">Mt.St.Helens-9</strain>
    </source>
</reference>
<sequence>MKNKKARIARHVALYDGYLQLDRYDLEVPGLDSDHRIRTLTNQEMVHSPDSVLVLIYAADVDSFVLGREFRTGVFCNQNHHDDPVILECVSGTIETNETPQDAAKREVYEEAGLKIDCLQTIAQIYKSPGILTEKAYIFYTRVAGSPQSGLYGIDTEEIVTQIEKREKVYELMDAMNIIDSASLLALNWFRAHEKSLTN</sequence>
<evidence type="ECO:0000256" key="3">
    <source>
        <dbReference type="ARBA" id="ARBA00012453"/>
    </source>
</evidence>
<dbReference type="InterPro" id="IPR004385">
    <property type="entry name" value="NDP_pyrophosphatase"/>
</dbReference>
<evidence type="ECO:0000256" key="8">
    <source>
        <dbReference type="ARBA" id="ARBA00025164"/>
    </source>
</evidence>
<dbReference type="PANTHER" id="PTHR11839">
    <property type="entry name" value="UDP/ADP-SUGAR PYROPHOSPHATASE"/>
    <property type="match status" value="1"/>
</dbReference>
<evidence type="ECO:0000259" key="15">
    <source>
        <dbReference type="PROSITE" id="PS51462"/>
    </source>
</evidence>
<dbReference type="Proteomes" id="UP000054877">
    <property type="component" value="Unassembled WGS sequence"/>
</dbReference>
<name>A0A0W0Z4Q7_LEGSP</name>
<dbReference type="InterPro" id="IPR000086">
    <property type="entry name" value="NUDIX_hydrolase_dom"/>
</dbReference>
<evidence type="ECO:0000256" key="13">
    <source>
        <dbReference type="PIRSR" id="PIRSR604385-2"/>
    </source>
</evidence>
<evidence type="ECO:0000256" key="6">
    <source>
        <dbReference type="ARBA" id="ARBA00022801"/>
    </source>
</evidence>
<dbReference type="OrthoDB" id="5292471at2"/>
<feature type="binding site" evidence="13">
    <location>
        <position position="107"/>
    </location>
    <ligand>
        <name>Mg(2+)</name>
        <dbReference type="ChEBI" id="CHEBI:18420"/>
        <label>1</label>
    </ligand>
</feature>
<dbReference type="RefSeq" id="WP_058483548.1">
    <property type="nucleotide sequence ID" value="NZ_CAAAII010000001.1"/>
</dbReference>
<feature type="short sequence motif" description="Nudix box" evidence="14">
    <location>
        <begin position="92"/>
        <end position="114"/>
    </location>
</feature>
<accession>A0A0W0Z4Q7</accession>
<comment type="cofactor">
    <cofactor evidence="1 13">
        <name>Mg(2+)</name>
        <dbReference type="ChEBI" id="CHEBI:18420"/>
    </cofactor>
</comment>
<comment type="function">
    <text evidence="8">Acts on ADP-mannose and ADP-glucose as well as ADP-ribose. Prevents glycogen biosynthesis. The reaction catalyzed by this enzyme is a limiting step of the gluconeogenic process.</text>
</comment>
<dbReference type="GO" id="GO:0019693">
    <property type="term" value="P:ribose phosphate metabolic process"/>
    <property type="evidence" value="ECO:0007669"/>
    <property type="project" value="TreeGrafter"/>
</dbReference>
<evidence type="ECO:0000256" key="11">
    <source>
        <dbReference type="ARBA" id="ARBA00033056"/>
    </source>
</evidence>
<evidence type="ECO:0000256" key="4">
    <source>
        <dbReference type="ARBA" id="ARBA00013297"/>
    </source>
</evidence>
<dbReference type="InterPro" id="IPR015797">
    <property type="entry name" value="NUDIX_hydrolase-like_dom_sf"/>
</dbReference>
<dbReference type="Gene3D" id="3.90.79.10">
    <property type="entry name" value="Nucleoside Triphosphate Pyrophosphohydrolase"/>
    <property type="match status" value="1"/>
</dbReference>
<evidence type="ECO:0000256" key="5">
    <source>
        <dbReference type="ARBA" id="ARBA00022723"/>
    </source>
</evidence>
<keyword evidence="17" id="KW-1185">Reference proteome</keyword>
<keyword evidence="7 13" id="KW-0460">Magnesium</keyword>
<dbReference type="GO" id="GO:0005829">
    <property type="term" value="C:cytosol"/>
    <property type="evidence" value="ECO:0007669"/>
    <property type="project" value="TreeGrafter"/>
</dbReference>
<keyword evidence="6 16" id="KW-0378">Hydrolase</keyword>
<protein>
    <recommendedName>
        <fullName evidence="4">ADP-ribose pyrophosphatase</fullName>
        <ecNumber evidence="3">3.6.1.13</ecNumber>
    </recommendedName>
    <alternativeName>
        <fullName evidence="9">ADP-ribose diphosphatase</fullName>
    </alternativeName>
    <alternativeName>
        <fullName evidence="11">ADP-ribose phosphohydrolase</fullName>
    </alternativeName>
    <alternativeName>
        <fullName evidence="10">Adenosine diphosphoribose pyrophosphatase</fullName>
    </alternativeName>
</protein>
<feature type="binding site" evidence="13">
    <location>
        <position position="111"/>
    </location>
    <ligand>
        <name>Mg(2+)</name>
        <dbReference type="ChEBI" id="CHEBI:18420"/>
        <label>1</label>
    </ligand>
</feature>
<comment type="similarity">
    <text evidence="2">Belongs to the Nudix hydrolase family. NudF subfamily.</text>
</comment>
<dbReference type="EMBL" id="LNYX01000014">
    <property type="protein sequence ID" value="KTD64123.1"/>
    <property type="molecule type" value="Genomic_DNA"/>
</dbReference>
<dbReference type="GO" id="GO:0006753">
    <property type="term" value="P:nucleoside phosphate metabolic process"/>
    <property type="evidence" value="ECO:0007669"/>
    <property type="project" value="TreeGrafter"/>
</dbReference>
<proteinExistence type="inferred from homology"/>
<dbReference type="EC" id="3.6.1.13" evidence="3"/>
<dbReference type="STRING" id="452.Lspi_1642"/>
<dbReference type="GO" id="GO:0019144">
    <property type="term" value="F:ADP-sugar diphosphatase activity"/>
    <property type="evidence" value="ECO:0007669"/>
    <property type="project" value="TreeGrafter"/>
</dbReference>
<evidence type="ECO:0000256" key="12">
    <source>
        <dbReference type="ARBA" id="ARBA00049546"/>
    </source>
</evidence>
<dbReference type="NCBIfam" id="TIGR00052">
    <property type="entry name" value="nudix-type nucleoside diphosphatase, YffH/AdpP family"/>
    <property type="match status" value="1"/>
</dbReference>
<evidence type="ECO:0000256" key="1">
    <source>
        <dbReference type="ARBA" id="ARBA00001946"/>
    </source>
</evidence>
<evidence type="ECO:0000256" key="7">
    <source>
        <dbReference type="ARBA" id="ARBA00022842"/>
    </source>
</evidence>
<dbReference type="SUPFAM" id="SSF55811">
    <property type="entry name" value="Nudix"/>
    <property type="match status" value="1"/>
</dbReference>
<dbReference type="PANTHER" id="PTHR11839:SF5">
    <property type="entry name" value="ADP-RIBOSE PYROPHOSPHATASE"/>
    <property type="match status" value="1"/>
</dbReference>
<evidence type="ECO:0000256" key="10">
    <source>
        <dbReference type="ARBA" id="ARBA00030308"/>
    </source>
</evidence>
<feature type="binding site" evidence="13">
    <location>
        <position position="157"/>
    </location>
    <ligand>
        <name>Mg(2+)</name>
        <dbReference type="ChEBI" id="CHEBI:18420"/>
        <label>1</label>
    </ligand>
</feature>